<dbReference type="EMBL" id="JOTP01000012">
    <property type="protein sequence ID" value="KEP26128.1"/>
    <property type="molecule type" value="Genomic_DNA"/>
</dbReference>
<gene>
    <name evidence="2" type="ORF">BA70_03705</name>
</gene>
<comment type="similarity">
    <text evidence="1">Belongs to the OsmC/Ohr family.</text>
</comment>
<dbReference type="Gene3D" id="3.30.300.20">
    <property type="match status" value="1"/>
</dbReference>
<reference evidence="2 3" key="1">
    <citation type="submission" date="2012-09" db="EMBL/GenBank/DDBJ databases">
        <title>Genome Sequence of Bacillus sp. DW5-4.</title>
        <authorList>
            <person name="Lai Q."/>
            <person name="Liu Y."/>
            <person name="Shao Z."/>
        </authorList>
    </citation>
    <scope>NUCLEOTIDE SEQUENCE [LARGE SCALE GENOMIC DNA]</scope>
    <source>
        <strain evidence="2 3">DW5-4</strain>
    </source>
</reference>
<dbReference type="InterPro" id="IPR015946">
    <property type="entry name" value="KH_dom-like_a/b"/>
</dbReference>
<dbReference type="InterPro" id="IPR003718">
    <property type="entry name" value="OsmC/Ohr_fam"/>
</dbReference>
<dbReference type="SUPFAM" id="SSF82784">
    <property type="entry name" value="OsmC-like"/>
    <property type="match status" value="1"/>
</dbReference>
<dbReference type="Proteomes" id="UP000028091">
    <property type="component" value="Unassembled WGS sequence"/>
</dbReference>
<dbReference type="RefSeq" id="WP_034322206.1">
    <property type="nucleotide sequence ID" value="NZ_JOTP01000012.1"/>
</dbReference>
<dbReference type="eggNOG" id="COG1764">
    <property type="taxonomic scope" value="Bacteria"/>
</dbReference>
<dbReference type="OrthoDB" id="9797508at2"/>
<name>A0A081LA52_9BACI</name>
<dbReference type="InterPro" id="IPR019953">
    <property type="entry name" value="OHR"/>
</dbReference>
<evidence type="ECO:0000313" key="2">
    <source>
        <dbReference type="EMBL" id="KEP26128.1"/>
    </source>
</evidence>
<dbReference type="PANTHER" id="PTHR33797">
    <property type="entry name" value="ORGANIC HYDROPEROXIDE RESISTANCE PROTEIN-LIKE"/>
    <property type="match status" value="1"/>
</dbReference>
<dbReference type="Pfam" id="PF02566">
    <property type="entry name" value="OsmC"/>
    <property type="match status" value="1"/>
</dbReference>
<protein>
    <submittedName>
        <fullName evidence="2">Organic hydroperoxide resistance protein OhrA</fullName>
    </submittedName>
</protein>
<comment type="caution">
    <text evidence="2">The sequence shown here is derived from an EMBL/GenBank/DDBJ whole genome shotgun (WGS) entry which is preliminary data.</text>
</comment>
<evidence type="ECO:0000313" key="3">
    <source>
        <dbReference type="Proteomes" id="UP000028091"/>
    </source>
</evidence>
<keyword evidence="3" id="KW-1185">Reference proteome</keyword>
<dbReference type="GO" id="GO:0006979">
    <property type="term" value="P:response to oxidative stress"/>
    <property type="evidence" value="ECO:0007669"/>
    <property type="project" value="InterPro"/>
</dbReference>
<organism evidence="2 3">
    <name type="scientific">Bacillus zhangzhouensis</name>
    <dbReference type="NCBI Taxonomy" id="1178540"/>
    <lineage>
        <taxon>Bacteria</taxon>
        <taxon>Bacillati</taxon>
        <taxon>Bacillota</taxon>
        <taxon>Bacilli</taxon>
        <taxon>Bacillales</taxon>
        <taxon>Bacillaceae</taxon>
        <taxon>Bacillus</taxon>
    </lineage>
</organism>
<proteinExistence type="inferred from homology"/>
<dbReference type="NCBIfam" id="TIGR03561">
    <property type="entry name" value="organ_hyd_perox"/>
    <property type="match status" value="1"/>
</dbReference>
<sequence>MSDVLFTATVSAVGGREGKVVSADGVLEHDVAMPGTPRAKKLEKATNPEQLFAAGYSACFDSALQMVARQERIRFESEVTAHVSLVKDSSDGGFKLGVKLEVKGTGIEQSALDELVHKAHGVCPYSKATQGNIEVELVAVAQ</sequence>
<dbReference type="AlphaFoldDB" id="A0A081LA52"/>
<evidence type="ECO:0000256" key="1">
    <source>
        <dbReference type="ARBA" id="ARBA00007378"/>
    </source>
</evidence>
<dbReference type="InterPro" id="IPR036102">
    <property type="entry name" value="OsmC/Ohrsf"/>
</dbReference>
<accession>A0A081LA52</accession>
<dbReference type="Gene3D" id="2.20.25.10">
    <property type="match status" value="1"/>
</dbReference>
<dbReference type="PANTHER" id="PTHR33797:SF2">
    <property type="entry name" value="ORGANIC HYDROPEROXIDE RESISTANCE PROTEIN-LIKE"/>
    <property type="match status" value="1"/>
</dbReference>